<dbReference type="EMBL" id="KZ110601">
    <property type="protein sequence ID" value="OSX59834.1"/>
    <property type="molecule type" value="Genomic_DNA"/>
</dbReference>
<accession>A0A1X6MTX8</accession>
<dbReference type="GeneID" id="36322026"/>
<organism evidence="2 3">
    <name type="scientific">Postia placenta MAD-698-R-SB12</name>
    <dbReference type="NCBI Taxonomy" id="670580"/>
    <lineage>
        <taxon>Eukaryota</taxon>
        <taxon>Fungi</taxon>
        <taxon>Dikarya</taxon>
        <taxon>Basidiomycota</taxon>
        <taxon>Agaricomycotina</taxon>
        <taxon>Agaricomycetes</taxon>
        <taxon>Polyporales</taxon>
        <taxon>Adustoporiaceae</taxon>
        <taxon>Rhodonia</taxon>
    </lineage>
</organism>
<name>A0A1X6MTX8_9APHY</name>
<dbReference type="Gene3D" id="1.20.1280.50">
    <property type="match status" value="1"/>
</dbReference>
<evidence type="ECO:0000256" key="1">
    <source>
        <dbReference type="SAM" id="MobiDB-lite"/>
    </source>
</evidence>
<dbReference type="STRING" id="670580.A0A1X6MTX8"/>
<evidence type="ECO:0000313" key="3">
    <source>
        <dbReference type="Proteomes" id="UP000194127"/>
    </source>
</evidence>
<keyword evidence="3" id="KW-1185">Reference proteome</keyword>
<reference evidence="2 3" key="1">
    <citation type="submission" date="2017-04" db="EMBL/GenBank/DDBJ databases">
        <title>Genome Sequence of the Model Brown-Rot Fungus Postia placenta SB12.</title>
        <authorList>
            <consortium name="DOE Joint Genome Institute"/>
            <person name="Gaskell J."/>
            <person name="Kersten P."/>
            <person name="Larrondo L.F."/>
            <person name="Canessa P."/>
            <person name="Martinez D."/>
            <person name="Hibbett D."/>
            <person name="Schmoll M."/>
            <person name="Kubicek C.P."/>
            <person name="Martinez A.T."/>
            <person name="Yadav J."/>
            <person name="Master E."/>
            <person name="Magnuson J.K."/>
            <person name="James T."/>
            <person name="Yaver D."/>
            <person name="Berka R."/>
            <person name="Labutti K."/>
            <person name="Lipzen A."/>
            <person name="Aerts A."/>
            <person name="Barry K."/>
            <person name="Henrissat B."/>
            <person name="Blanchette R."/>
            <person name="Grigoriev I."/>
            <person name="Cullen D."/>
        </authorList>
    </citation>
    <scope>NUCLEOTIDE SEQUENCE [LARGE SCALE GENOMIC DNA]</scope>
    <source>
        <strain evidence="2 3">MAD-698-R-SB12</strain>
    </source>
</reference>
<dbReference type="AlphaFoldDB" id="A0A1X6MTX8"/>
<dbReference type="Proteomes" id="UP000194127">
    <property type="component" value="Unassembled WGS sequence"/>
</dbReference>
<dbReference type="RefSeq" id="XP_024336628.1">
    <property type="nucleotide sequence ID" value="XM_024477076.1"/>
</dbReference>
<dbReference type="OrthoDB" id="3341212at2759"/>
<gene>
    <name evidence="2" type="ORF">POSPLADRAFT_1035362</name>
</gene>
<protein>
    <submittedName>
        <fullName evidence="2">Uncharacterized protein</fullName>
    </submittedName>
</protein>
<evidence type="ECO:0000313" key="2">
    <source>
        <dbReference type="EMBL" id="OSX59834.1"/>
    </source>
</evidence>
<proteinExistence type="predicted"/>
<sequence>MAANAQDSSTVTSNPYFPPSDGRCLVNQLLPPELLAHIFLLGTAQYDPLEDEDEYDDDDEDDEGPLFEVLVSHVCRLWRDIALNTPALWTRIDFDDEITPYEMSQVYLERSKNAPLDISIDITKDMALDGAEQELRIHSEELDEMLGLVLPHVPHWRAIDISVSEYSVMHNALILMSQCPAAPMLEVLQLYHYEDPDEESETFSPAVFKEQKFVLFCGNAPKLQHVALWGVHLNWAESRFLSGLIDLELAYHPKDVRPSFNDFSRILRKSPGIDTLTLCQSGPAGGPVDWLTSIMEQPPDAKGKASSTVPSEPIASITLDSLKSFVIAYVEAEYATALAERLAMPNVTSLAIDFDEDADFNGFLTTITRPSPATDKSLLGGLEALKLSGIPCTDTALIADAYAAMTNLKSINLNFHFLSEPWHKLLVYGPTTPGSSTKPAVLLPRLEAMTTTGLDGRQVRHIVERRKDAGLTLKYLYMNEEDELEEEDEKWLKGNVAEFEYFEGSDEEDVIEIDIDEGDGWEDVDDDEESDGEEGEGGVEDEDDPME</sequence>
<feature type="region of interest" description="Disordered" evidence="1">
    <location>
        <begin position="507"/>
        <end position="547"/>
    </location>
</feature>